<dbReference type="PANTHER" id="PTHR11533:SF299">
    <property type="entry name" value="AMINOPEPTIDASE"/>
    <property type="match status" value="1"/>
</dbReference>
<proteinExistence type="predicted"/>
<accession>A0A1B6LVR7</accession>
<dbReference type="InterPro" id="IPR042097">
    <property type="entry name" value="Aminopeptidase_N-like_N_sf"/>
</dbReference>
<dbReference type="Gene3D" id="3.30.2010.30">
    <property type="match status" value="1"/>
</dbReference>
<dbReference type="GO" id="GO:0042277">
    <property type="term" value="F:peptide binding"/>
    <property type="evidence" value="ECO:0007669"/>
    <property type="project" value="TreeGrafter"/>
</dbReference>
<dbReference type="InterPro" id="IPR045357">
    <property type="entry name" value="Aminopeptidase_N-like_N"/>
</dbReference>
<dbReference type="Pfam" id="PF17900">
    <property type="entry name" value="Peptidase_M1_N"/>
    <property type="match status" value="1"/>
</dbReference>
<dbReference type="EMBL" id="GEBQ01012199">
    <property type="protein sequence ID" value="JAT27778.1"/>
    <property type="molecule type" value="Transcribed_RNA"/>
</dbReference>
<dbReference type="InterPro" id="IPR050344">
    <property type="entry name" value="Peptidase_M1_aminopeptidases"/>
</dbReference>
<evidence type="ECO:0000259" key="1">
    <source>
        <dbReference type="Pfam" id="PF17900"/>
    </source>
</evidence>
<reference evidence="2" key="1">
    <citation type="submission" date="2015-11" db="EMBL/GenBank/DDBJ databases">
        <title>De novo transcriptome assembly of four potential Pierce s Disease insect vectors from Arizona vineyards.</title>
        <authorList>
            <person name="Tassone E.E."/>
        </authorList>
    </citation>
    <scope>NUCLEOTIDE SEQUENCE</scope>
</reference>
<sequence>LSGTVFEFDHAREAFPCFDEPEFKAKFRISLIHHQNHTALSNMPLTSSHSFGNEAGWVADHFNNTPILSSYLVAFHLLKSDFKETKTEDGRPLRVWASTKQLRWANNSLNVALRALSLLEQFTGFLDPLPKQDLVVAP</sequence>
<feature type="non-terminal residue" evidence="2">
    <location>
        <position position="1"/>
    </location>
</feature>
<dbReference type="GO" id="GO:0006508">
    <property type="term" value="P:proteolysis"/>
    <property type="evidence" value="ECO:0007669"/>
    <property type="project" value="InterPro"/>
</dbReference>
<dbReference type="GO" id="GO:0008270">
    <property type="term" value="F:zinc ion binding"/>
    <property type="evidence" value="ECO:0007669"/>
    <property type="project" value="TreeGrafter"/>
</dbReference>
<dbReference type="GO" id="GO:0043171">
    <property type="term" value="P:peptide catabolic process"/>
    <property type="evidence" value="ECO:0007669"/>
    <property type="project" value="TreeGrafter"/>
</dbReference>
<dbReference type="GO" id="GO:0005737">
    <property type="term" value="C:cytoplasm"/>
    <property type="evidence" value="ECO:0007669"/>
    <property type="project" value="TreeGrafter"/>
</dbReference>
<dbReference type="PANTHER" id="PTHR11533">
    <property type="entry name" value="PROTEASE M1 ZINC METALLOPROTEASE"/>
    <property type="match status" value="1"/>
</dbReference>
<feature type="non-terminal residue" evidence="2">
    <location>
        <position position="138"/>
    </location>
</feature>
<dbReference type="AlphaFoldDB" id="A0A1B6LVR7"/>
<feature type="domain" description="Aminopeptidase N-like N-terminal" evidence="1">
    <location>
        <begin position="4"/>
        <end position="72"/>
    </location>
</feature>
<dbReference type="GO" id="GO:0016020">
    <property type="term" value="C:membrane"/>
    <property type="evidence" value="ECO:0007669"/>
    <property type="project" value="TreeGrafter"/>
</dbReference>
<dbReference type="Gene3D" id="2.60.40.1730">
    <property type="entry name" value="tricorn interacting facor f3 domain"/>
    <property type="match status" value="1"/>
</dbReference>
<protein>
    <recommendedName>
        <fullName evidence="1">Aminopeptidase N-like N-terminal domain-containing protein</fullName>
    </recommendedName>
</protein>
<evidence type="ECO:0000313" key="2">
    <source>
        <dbReference type="EMBL" id="JAT27778.1"/>
    </source>
</evidence>
<name>A0A1B6LVR7_9HEMI</name>
<dbReference type="GO" id="GO:0070006">
    <property type="term" value="F:metalloaminopeptidase activity"/>
    <property type="evidence" value="ECO:0007669"/>
    <property type="project" value="TreeGrafter"/>
</dbReference>
<dbReference type="PRINTS" id="PR00756">
    <property type="entry name" value="ALADIPTASE"/>
</dbReference>
<organism evidence="2">
    <name type="scientific">Graphocephala atropunctata</name>
    <dbReference type="NCBI Taxonomy" id="36148"/>
    <lineage>
        <taxon>Eukaryota</taxon>
        <taxon>Metazoa</taxon>
        <taxon>Ecdysozoa</taxon>
        <taxon>Arthropoda</taxon>
        <taxon>Hexapoda</taxon>
        <taxon>Insecta</taxon>
        <taxon>Pterygota</taxon>
        <taxon>Neoptera</taxon>
        <taxon>Paraneoptera</taxon>
        <taxon>Hemiptera</taxon>
        <taxon>Auchenorrhyncha</taxon>
        <taxon>Membracoidea</taxon>
        <taxon>Cicadellidae</taxon>
        <taxon>Cicadellinae</taxon>
        <taxon>Cicadellini</taxon>
        <taxon>Graphocephala</taxon>
    </lineage>
</organism>
<dbReference type="InterPro" id="IPR001930">
    <property type="entry name" value="Peptidase_M1"/>
</dbReference>
<gene>
    <name evidence="2" type="ORF">g.53384</name>
</gene>
<dbReference type="GO" id="GO:0005615">
    <property type="term" value="C:extracellular space"/>
    <property type="evidence" value="ECO:0007669"/>
    <property type="project" value="TreeGrafter"/>
</dbReference>
<dbReference type="SUPFAM" id="SSF63737">
    <property type="entry name" value="Leukotriene A4 hydrolase N-terminal domain"/>
    <property type="match status" value="1"/>
</dbReference>